<evidence type="ECO:0000313" key="1">
    <source>
        <dbReference type="EMBL" id="TFK63098.1"/>
    </source>
</evidence>
<dbReference type="Proteomes" id="UP000308600">
    <property type="component" value="Unassembled WGS sequence"/>
</dbReference>
<proteinExistence type="predicted"/>
<dbReference type="EMBL" id="ML208540">
    <property type="protein sequence ID" value="TFK63098.1"/>
    <property type="molecule type" value="Genomic_DNA"/>
</dbReference>
<sequence length="412" mass="44793">MLLTLIALSLSFFQSPALVLPTLQASPTSAGLSSGPLVLAHAHDAPLVETCSWLCRSTWTILLSCFFTAVACVYCAIHPNLPNPKASYRMLLWEKVTLLVLIICCPEVVMMWAIGQWFGARLAVQKINGLQKPGLEWDMIHGHLLQMGGLGREDNKHVLYLDDLLLLIKGGQIDPASLNIPARDIENRSKAGIFLKALAAIQISWFVLQCIVRYTEGLVVTQIEVMTLSFAVLNVVTYVAWWQKPRNILTMRYLLVHNLSSLVTPDAVPTSGSPPRSPSLAARTALVPPGSIPLVTLPMLSIDETSPPPAVLPAPPPPESAPPSTSPSSQPTGMDDNILYLWDGIREAIPIYPRATAPQSMSSSWLFMASAVRSPLAVPCDFPLPLPQGQSIGGGRFPKPAFRYSSEGRKHS</sequence>
<protein>
    <submittedName>
        <fullName evidence="1">Uncharacterized protein</fullName>
    </submittedName>
</protein>
<organism evidence="1 2">
    <name type="scientific">Pluteus cervinus</name>
    <dbReference type="NCBI Taxonomy" id="181527"/>
    <lineage>
        <taxon>Eukaryota</taxon>
        <taxon>Fungi</taxon>
        <taxon>Dikarya</taxon>
        <taxon>Basidiomycota</taxon>
        <taxon>Agaricomycotina</taxon>
        <taxon>Agaricomycetes</taxon>
        <taxon>Agaricomycetidae</taxon>
        <taxon>Agaricales</taxon>
        <taxon>Pluteineae</taxon>
        <taxon>Pluteaceae</taxon>
        <taxon>Pluteus</taxon>
    </lineage>
</organism>
<keyword evidence="2" id="KW-1185">Reference proteome</keyword>
<gene>
    <name evidence="1" type="ORF">BDN72DRAFT_337928</name>
</gene>
<reference evidence="1 2" key="1">
    <citation type="journal article" date="2019" name="Nat. Ecol. Evol.">
        <title>Megaphylogeny resolves global patterns of mushroom evolution.</title>
        <authorList>
            <person name="Varga T."/>
            <person name="Krizsan K."/>
            <person name="Foldi C."/>
            <person name="Dima B."/>
            <person name="Sanchez-Garcia M."/>
            <person name="Sanchez-Ramirez S."/>
            <person name="Szollosi G.J."/>
            <person name="Szarkandi J.G."/>
            <person name="Papp V."/>
            <person name="Albert L."/>
            <person name="Andreopoulos W."/>
            <person name="Angelini C."/>
            <person name="Antonin V."/>
            <person name="Barry K.W."/>
            <person name="Bougher N.L."/>
            <person name="Buchanan P."/>
            <person name="Buyck B."/>
            <person name="Bense V."/>
            <person name="Catcheside P."/>
            <person name="Chovatia M."/>
            <person name="Cooper J."/>
            <person name="Damon W."/>
            <person name="Desjardin D."/>
            <person name="Finy P."/>
            <person name="Geml J."/>
            <person name="Haridas S."/>
            <person name="Hughes K."/>
            <person name="Justo A."/>
            <person name="Karasinski D."/>
            <person name="Kautmanova I."/>
            <person name="Kiss B."/>
            <person name="Kocsube S."/>
            <person name="Kotiranta H."/>
            <person name="LaButti K.M."/>
            <person name="Lechner B.E."/>
            <person name="Liimatainen K."/>
            <person name="Lipzen A."/>
            <person name="Lukacs Z."/>
            <person name="Mihaltcheva S."/>
            <person name="Morgado L.N."/>
            <person name="Niskanen T."/>
            <person name="Noordeloos M.E."/>
            <person name="Ohm R.A."/>
            <person name="Ortiz-Santana B."/>
            <person name="Ovrebo C."/>
            <person name="Racz N."/>
            <person name="Riley R."/>
            <person name="Savchenko A."/>
            <person name="Shiryaev A."/>
            <person name="Soop K."/>
            <person name="Spirin V."/>
            <person name="Szebenyi C."/>
            <person name="Tomsovsky M."/>
            <person name="Tulloss R.E."/>
            <person name="Uehling J."/>
            <person name="Grigoriev I.V."/>
            <person name="Vagvolgyi C."/>
            <person name="Papp T."/>
            <person name="Martin F.M."/>
            <person name="Miettinen O."/>
            <person name="Hibbett D.S."/>
            <person name="Nagy L.G."/>
        </authorList>
    </citation>
    <scope>NUCLEOTIDE SEQUENCE [LARGE SCALE GENOMIC DNA]</scope>
    <source>
        <strain evidence="1 2">NL-1719</strain>
    </source>
</reference>
<evidence type="ECO:0000313" key="2">
    <source>
        <dbReference type="Proteomes" id="UP000308600"/>
    </source>
</evidence>
<name>A0ACD3AB46_9AGAR</name>
<accession>A0ACD3AB46</accession>